<evidence type="ECO:0000313" key="2">
    <source>
        <dbReference type="Proteomes" id="UP000821837"/>
    </source>
</evidence>
<sequence>MPYDGVCDYMFFDSFFKDGANKIGKTAVRSVSLDTFLEASGRPAYTTTQMGIGFSQYGVSEALRIVNTDDGDDFMLELWKLKRLRHYGILDIDARAVNVRDVLSLLQALRLQQQLNLADETDVRKPAYIVAGVSFSAPRESETYSALELLFA</sequence>
<gene>
    <name evidence="1" type="ORF">HPB52_022875</name>
</gene>
<organism evidence="1 2">
    <name type="scientific">Rhipicephalus sanguineus</name>
    <name type="common">Brown dog tick</name>
    <name type="synonym">Ixodes sanguineus</name>
    <dbReference type="NCBI Taxonomy" id="34632"/>
    <lineage>
        <taxon>Eukaryota</taxon>
        <taxon>Metazoa</taxon>
        <taxon>Ecdysozoa</taxon>
        <taxon>Arthropoda</taxon>
        <taxon>Chelicerata</taxon>
        <taxon>Arachnida</taxon>
        <taxon>Acari</taxon>
        <taxon>Parasitiformes</taxon>
        <taxon>Ixodida</taxon>
        <taxon>Ixodoidea</taxon>
        <taxon>Ixodidae</taxon>
        <taxon>Rhipicephalinae</taxon>
        <taxon>Rhipicephalus</taxon>
        <taxon>Rhipicephalus</taxon>
    </lineage>
</organism>
<proteinExistence type="predicted"/>
<name>A0A9D4T0F6_RHISA</name>
<reference evidence="1" key="1">
    <citation type="journal article" date="2020" name="Cell">
        <title>Large-Scale Comparative Analyses of Tick Genomes Elucidate Their Genetic Diversity and Vector Capacities.</title>
        <authorList>
            <consortium name="Tick Genome and Microbiome Consortium (TIGMIC)"/>
            <person name="Jia N."/>
            <person name="Wang J."/>
            <person name="Shi W."/>
            <person name="Du L."/>
            <person name="Sun Y."/>
            <person name="Zhan W."/>
            <person name="Jiang J.F."/>
            <person name="Wang Q."/>
            <person name="Zhang B."/>
            <person name="Ji P."/>
            <person name="Bell-Sakyi L."/>
            <person name="Cui X.M."/>
            <person name="Yuan T.T."/>
            <person name="Jiang B.G."/>
            <person name="Yang W.F."/>
            <person name="Lam T.T."/>
            <person name="Chang Q.C."/>
            <person name="Ding S.J."/>
            <person name="Wang X.J."/>
            <person name="Zhu J.G."/>
            <person name="Ruan X.D."/>
            <person name="Zhao L."/>
            <person name="Wei J.T."/>
            <person name="Ye R.Z."/>
            <person name="Que T.C."/>
            <person name="Du C.H."/>
            <person name="Zhou Y.H."/>
            <person name="Cheng J.X."/>
            <person name="Dai P.F."/>
            <person name="Guo W.B."/>
            <person name="Han X.H."/>
            <person name="Huang E.J."/>
            <person name="Li L.F."/>
            <person name="Wei W."/>
            <person name="Gao Y.C."/>
            <person name="Liu J.Z."/>
            <person name="Shao H.Z."/>
            <person name="Wang X."/>
            <person name="Wang C.C."/>
            <person name="Yang T.C."/>
            <person name="Huo Q.B."/>
            <person name="Li W."/>
            <person name="Chen H.Y."/>
            <person name="Chen S.E."/>
            <person name="Zhou L.G."/>
            <person name="Ni X.B."/>
            <person name="Tian J.H."/>
            <person name="Sheng Y."/>
            <person name="Liu T."/>
            <person name="Pan Y.S."/>
            <person name="Xia L.Y."/>
            <person name="Li J."/>
            <person name="Zhao F."/>
            <person name="Cao W.C."/>
        </authorList>
    </citation>
    <scope>NUCLEOTIDE SEQUENCE</scope>
    <source>
        <strain evidence="1">Rsan-2018</strain>
    </source>
</reference>
<accession>A0A9D4T0F6</accession>
<dbReference type="AlphaFoldDB" id="A0A9D4T0F6"/>
<reference evidence="1" key="2">
    <citation type="submission" date="2021-09" db="EMBL/GenBank/DDBJ databases">
        <authorList>
            <person name="Jia N."/>
            <person name="Wang J."/>
            <person name="Shi W."/>
            <person name="Du L."/>
            <person name="Sun Y."/>
            <person name="Zhan W."/>
            <person name="Jiang J."/>
            <person name="Wang Q."/>
            <person name="Zhang B."/>
            <person name="Ji P."/>
            <person name="Sakyi L.B."/>
            <person name="Cui X."/>
            <person name="Yuan T."/>
            <person name="Jiang B."/>
            <person name="Yang W."/>
            <person name="Lam T.T.-Y."/>
            <person name="Chang Q."/>
            <person name="Ding S."/>
            <person name="Wang X."/>
            <person name="Zhu J."/>
            <person name="Ruan X."/>
            <person name="Zhao L."/>
            <person name="Wei J."/>
            <person name="Que T."/>
            <person name="Du C."/>
            <person name="Cheng J."/>
            <person name="Dai P."/>
            <person name="Han X."/>
            <person name="Huang E."/>
            <person name="Gao Y."/>
            <person name="Liu J."/>
            <person name="Shao H."/>
            <person name="Ye R."/>
            <person name="Li L."/>
            <person name="Wei W."/>
            <person name="Wang X."/>
            <person name="Wang C."/>
            <person name="Huo Q."/>
            <person name="Li W."/>
            <person name="Guo W."/>
            <person name="Chen H."/>
            <person name="Chen S."/>
            <person name="Zhou L."/>
            <person name="Zhou L."/>
            <person name="Ni X."/>
            <person name="Tian J."/>
            <person name="Zhou Y."/>
            <person name="Sheng Y."/>
            <person name="Liu T."/>
            <person name="Pan Y."/>
            <person name="Xia L."/>
            <person name="Li J."/>
            <person name="Zhao F."/>
            <person name="Cao W."/>
        </authorList>
    </citation>
    <scope>NUCLEOTIDE SEQUENCE</scope>
    <source>
        <strain evidence="1">Rsan-2018</strain>
        <tissue evidence="1">Larvae</tissue>
    </source>
</reference>
<dbReference type="Proteomes" id="UP000821837">
    <property type="component" value="Chromosome 3"/>
</dbReference>
<protein>
    <submittedName>
        <fullName evidence="1">Uncharacterized protein</fullName>
    </submittedName>
</protein>
<dbReference type="EMBL" id="JABSTV010001249">
    <property type="protein sequence ID" value="KAH7963765.1"/>
    <property type="molecule type" value="Genomic_DNA"/>
</dbReference>
<evidence type="ECO:0000313" key="1">
    <source>
        <dbReference type="EMBL" id="KAH7963765.1"/>
    </source>
</evidence>
<keyword evidence="2" id="KW-1185">Reference proteome</keyword>
<comment type="caution">
    <text evidence="1">The sequence shown here is derived from an EMBL/GenBank/DDBJ whole genome shotgun (WGS) entry which is preliminary data.</text>
</comment>